<evidence type="ECO:0000256" key="3">
    <source>
        <dbReference type="SAM" id="MobiDB-lite"/>
    </source>
</evidence>
<feature type="compositionally biased region" description="Low complexity" evidence="3">
    <location>
        <begin position="90"/>
        <end position="119"/>
    </location>
</feature>
<evidence type="ECO:0000313" key="4">
    <source>
        <dbReference type="EMBL" id="SVC68176.1"/>
    </source>
</evidence>
<proteinExistence type="inferred from homology"/>
<feature type="region of interest" description="Disordered" evidence="3">
    <location>
        <begin position="83"/>
        <end position="119"/>
    </location>
</feature>
<keyword evidence="2" id="KW-0687">Ribonucleoprotein</keyword>
<organism evidence="4">
    <name type="scientific">marine metagenome</name>
    <dbReference type="NCBI Taxonomy" id="408172"/>
    <lineage>
        <taxon>unclassified sequences</taxon>
        <taxon>metagenomes</taxon>
        <taxon>ecological metagenomes</taxon>
    </lineage>
</organism>
<evidence type="ECO:0008006" key="5">
    <source>
        <dbReference type="Google" id="ProtNLM"/>
    </source>
</evidence>
<dbReference type="InterPro" id="IPR000307">
    <property type="entry name" value="Ribosomal_bS16"/>
</dbReference>
<sequence>MVKIRLRRFGKKNTPVYRVVVADGRSPRDGRIIEEIGTYDPLLKNNNFTLNLDRVDYWLGVGAQASDTVNSFIKKARKGPVEVADEEPAAEVVEAPAETEAPPVPAEASAEVAVAEEPA</sequence>
<reference evidence="4" key="1">
    <citation type="submission" date="2018-05" db="EMBL/GenBank/DDBJ databases">
        <authorList>
            <person name="Lanie J.A."/>
            <person name="Ng W.-L."/>
            <person name="Kazmierczak K.M."/>
            <person name="Andrzejewski T.M."/>
            <person name="Davidsen T.M."/>
            <person name="Wayne K.J."/>
            <person name="Tettelin H."/>
            <person name="Glass J.I."/>
            <person name="Rusch D."/>
            <person name="Podicherti R."/>
            <person name="Tsui H.-C.T."/>
            <person name="Winkler M.E."/>
        </authorList>
    </citation>
    <scope>NUCLEOTIDE SEQUENCE</scope>
</reference>
<gene>
    <name evidence="4" type="ORF">METZ01_LOCUS321030</name>
</gene>
<dbReference type="AlphaFoldDB" id="A0A382P4E2"/>
<accession>A0A382P4E2</accession>
<dbReference type="GO" id="GO:0015935">
    <property type="term" value="C:small ribosomal subunit"/>
    <property type="evidence" value="ECO:0007669"/>
    <property type="project" value="TreeGrafter"/>
</dbReference>
<evidence type="ECO:0000256" key="1">
    <source>
        <dbReference type="ARBA" id="ARBA00022980"/>
    </source>
</evidence>
<dbReference type="NCBIfam" id="TIGR00002">
    <property type="entry name" value="S16"/>
    <property type="match status" value="1"/>
</dbReference>
<dbReference type="PANTHER" id="PTHR12919:SF20">
    <property type="entry name" value="SMALL RIBOSOMAL SUBUNIT PROTEIN BS16M"/>
    <property type="match status" value="1"/>
</dbReference>
<dbReference type="InterPro" id="IPR023803">
    <property type="entry name" value="Ribosomal_bS16_dom_sf"/>
</dbReference>
<protein>
    <recommendedName>
        <fullName evidence="5">30S ribosomal protein S16</fullName>
    </recommendedName>
</protein>
<dbReference type="PANTHER" id="PTHR12919">
    <property type="entry name" value="30S RIBOSOMAL PROTEIN S16"/>
    <property type="match status" value="1"/>
</dbReference>
<dbReference type="GO" id="GO:0006412">
    <property type="term" value="P:translation"/>
    <property type="evidence" value="ECO:0007669"/>
    <property type="project" value="InterPro"/>
</dbReference>
<dbReference type="SUPFAM" id="SSF54565">
    <property type="entry name" value="Ribosomal protein S16"/>
    <property type="match status" value="1"/>
</dbReference>
<dbReference type="HAMAP" id="MF_00385">
    <property type="entry name" value="Ribosomal_bS16"/>
    <property type="match status" value="1"/>
</dbReference>
<dbReference type="Pfam" id="PF00886">
    <property type="entry name" value="Ribosomal_S16"/>
    <property type="match status" value="1"/>
</dbReference>
<keyword evidence="1" id="KW-0689">Ribosomal protein</keyword>
<dbReference type="EMBL" id="UINC01104765">
    <property type="protein sequence ID" value="SVC68176.1"/>
    <property type="molecule type" value="Genomic_DNA"/>
</dbReference>
<evidence type="ECO:0000256" key="2">
    <source>
        <dbReference type="ARBA" id="ARBA00023274"/>
    </source>
</evidence>
<feature type="non-terminal residue" evidence="4">
    <location>
        <position position="119"/>
    </location>
</feature>
<dbReference type="Gene3D" id="3.30.1320.10">
    <property type="match status" value="1"/>
</dbReference>
<dbReference type="GO" id="GO:0003735">
    <property type="term" value="F:structural constituent of ribosome"/>
    <property type="evidence" value="ECO:0007669"/>
    <property type="project" value="InterPro"/>
</dbReference>
<dbReference type="GO" id="GO:0005737">
    <property type="term" value="C:cytoplasm"/>
    <property type="evidence" value="ECO:0007669"/>
    <property type="project" value="UniProtKB-ARBA"/>
</dbReference>
<name>A0A382P4E2_9ZZZZ</name>